<protein>
    <recommendedName>
        <fullName evidence="5">PepSY domain-containing protein</fullName>
    </recommendedName>
</protein>
<keyword evidence="2" id="KW-0472">Membrane</keyword>
<proteinExistence type="predicted"/>
<evidence type="ECO:0000313" key="4">
    <source>
        <dbReference type="Proteomes" id="UP000237344"/>
    </source>
</evidence>
<organism evidence="3 4">
    <name type="scientific">Novacetimonas maltaceti</name>
    <dbReference type="NCBI Taxonomy" id="1203393"/>
    <lineage>
        <taxon>Bacteria</taxon>
        <taxon>Pseudomonadati</taxon>
        <taxon>Pseudomonadota</taxon>
        <taxon>Alphaproteobacteria</taxon>
        <taxon>Acetobacterales</taxon>
        <taxon>Acetobacteraceae</taxon>
        <taxon>Novacetimonas</taxon>
    </lineage>
</organism>
<accession>A0A2S3W0B7</accession>
<evidence type="ECO:0008006" key="5">
    <source>
        <dbReference type="Google" id="ProtNLM"/>
    </source>
</evidence>
<feature type="region of interest" description="Disordered" evidence="1">
    <location>
        <begin position="59"/>
        <end position="87"/>
    </location>
</feature>
<keyword evidence="4" id="KW-1185">Reference proteome</keyword>
<feature type="transmembrane region" description="Helical" evidence="2">
    <location>
        <begin position="124"/>
        <end position="142"/>
    </location>
</feature>
<sequence>MPRITVRRVHGWSALVAAPSLLFFALTGIFQIFGFHESHNGYVPVPIIEKLGELHKKQAFRAKPPRPGPPRPAGDSGPPRPRPPESTPVPTLLLRWFFALVSGSLIISTVLGVWIGLTQTRQKKLHYGLLAAGTLIPVVLAML</sequence>
<keyword evidence="2" id="KW-1133">Transmembrane helix</keyword>
<reference evidence="3 4" key="1">
    <citation type="submission" date="2018-01" db="EMBL/GenBank/DDBJ databases">
        <title>Draft Genome Sequence of Komagataeibacter maltaceti LMG 1529, a Vinegar Producing Acetic Acid Bacterium Isolated from Malt Vinegar Brewery Acetifiers.</title>
        <authorList>
            <person name="Zhang Q."/>
            <person name="Hollensteiner J."/>
            <person name="Poehlein A."/>
            <person name="Daniel R."/>
        </authorList>
    </citation>
    <scope>NUCLEOTIDE SEQUENCE [LARGE SCALE GENOMIC DNA]</scope>
    <source>
        <strain evidence="3 4">LMG 1529</strain>
    </source>
</reference>
<evidence type="ECO:0000256" key="2">
    <source>
        <dbReference type="SAM" id="Phobius"/>
    </source>
</evidence>
<feature type="transmembrane region" description="Helical" evidence="2">
    <location>
        <begin position="12"/>
        <end position="33"/>
    </location>
</feature>
<name>A0A2S3W0B7_9PROT</name>
<comment type="caution">
    <text evidence="3">The sequence shown here is derived from an EMBL/GenBank/DDBJ whole genome shotgun (WGS) entry which is preliminary data.</text>
</comment>
<dbReference type="Proteomes" id="UP000237344">
    <property type="component" value="Unassembled WGS sequence"/>
</dbReference>
<keyword evidence="2" id="KW-0812">Transmembrane</keyword>
<evidence type="ECO:0000256" key="1">
    <source>
        <dbReference type="SAM" id="MobiDB-lite"/>
    </source>
</evidence>
<dbReference type="EMBL" id="POTC01000027">
    <property type="protein sequence ID" value="POF62310.1"/>
    <property type="molecule type" value="Genomic_DNA"/>
</dbReference>
<dbReference type="OrthoDB" id="118706at2"/>
<feature type="compositionally biased region" description="Pro residues" evidence="1">
    <location>
        <begin position="65"/>
        <end position="87"/>
    </location>
</feature>
<dbReference type="RefSeq" id="WP_110095606.1">
    <property type="nucleotide sequence ID" value="NZ_NKUE01000008.1"/>
</dbReference>
<evidence type="ECO:0000313" key="3">
    <source>
        <dbReference type="EMBL" id="POF62310.1"/>
    </source>
</evidence>
<dbReference type="AlphaFoldDB" id="A0A2S3W0B7"/>
<gene>
    <name evidence="3" type="ORF">KMAL_20290</name>
</gene>
<feature type="transmembrane region" description="Helical" evidence="2">
    <location>
        <begin position="96"/>
        <end position="117"/>
    </location>
</feature>